<dbReference type="EMBL" id="CP029190">
    <property type="protein sequence ID" value="QES50215.1"/>
    <property type="molecule type" value="Genomic_DNA"/>
</dbReference>
<reference evidence="1 2" key="1">
    <citation type="submission" date="2018-05" db="EMBL/GenBank/DDBJ databases">
        <title>Streptomyces venezuelae.</title>
        <authorList>
            <person name="Kim W."/>
            <person name="Lee N."/>
            <person name="Cho B.-K."/>
        </authorList>
    </citation>
    <scope>NUCLEOTIDE SEQUENCE [LARGE SCALE GENOMIC DNA]</scope>
    <source>
        <strain evidence="1 2">ATCC 21782</strain>
    </source>
</reference>
<dbReference type="Proteomes" id="UP000325211">
    <property type="component" value="Chromosome"/>
</dbReference>
<dbReference type="AlphaFoldDB" id="A0A5P2D4Y4"/>
<evidence type="ECO:0000313" key="2">
    <source>
        <dbReference type="Proteomes" id="UP000325211"/>
    </source>
</evidence>
<proteinExistence type="predicted"/>
<evidence type="ECO:0000313" key="1">
    <source>
        <dbReference type="EMBL" id="QES50215.1"/>
    </source>
</evidence>
<accession>A0A5P2D4Y4</accession>
<name>A0A5P2D4Y4_STRVZ</name>
<organism evidence="1 2">
    <name type="scientific">Streptomyces venezuelae</name>
    <dbReference type="NCBI Taxonomy" id="54571"/>
    <lineage>
        <taxon>Bacteria</taxon>
        <taxon>Bacillati</taxon>
        <taxon>Actinomycetota</taxon>
        <taxon>Actinomycetes</taxon>
        <taxon>Kitasatosporales</taxon>
        <taxon>Streptomycetaceae</taxon>
        <taxon>Streptomyces</taxon>
    </lineage>
</organism>
<gene>
    <name evidence="1" type="ORF">DEJ50_22675</name>
</gene>
<sequence>MSAWRSLTQMKSEAVNLVVTGLGLEVRPSVAHPGGVCRRTTLPCPACHRQVPMVRRFGTTLSQCPDCRSGAGYKHNPERCWELLR</sequence>
<protein>
    <submittedName>
        <fullName evidence="1">Uncharacterized protein</fullName>
    </submittedName>
</protein>